<dbReference type="EMBL" id="PDOC01000001">
    <property type="protein sequence ID" value="PIL47020.1"/>
    <property type="molecule type" value="Genomic_DNA"/>
</dbReference>
<sequence length="318" mass="33787">MDPAHVNAQNGLATLYAEQGQYARAIPLWQALTAATPANTATAYLFSNLGYAHLLNGDHDAAVVALEKACLLDPLSHRAWRHLGTALQKLGQHERAQQMLQQAAALETHDFKADYAAAQRSGVAAIDSAVAVAPPADSFPVNEIHQTESGIFELRRRGADVQPADAIAATPLAVAPADSDPAPIAAAPRGVLATGRQPEAPPVRAPGGTTLEIRNGNGVTGMARKLARKLGDIGMRVTRLSNHKGFNVEQTRIEYQPGSRAAAVRLAERFEHAALVEVAPGVAVDVRVVLGRDLMRSKLEARRLIRAALARSASRTAF</sequence>
<dbReference type="PROSITE" id="PS50005">
    <property type="entry name" value="TPR"/>
    <property type="match status" value="2"/>
</dbReference>
<dbReference type="AlphaFoldDB" id="A0A2G8TLT8"/>
<dbReference type="Pfam" id="PF13432">
    <property type="entry name" value="TPR_16"/>
    <property type="match status" value="1"/>
</dbReference>
<dbReference type="Gene3D" id="1.25.40.10">
    <property type="entry name" value="Tetratricopeptide repeat domain"/>
    <property type="match status" value="2"/>
</dbReference>
<dbReference type="Proteomes" id="UP000230390">
    <property type="component" value="Unassembled WGS sequence"/>
</dbReference>
<feature type="repeat" description="TPR" evidence="1">
    <location>
        <begin position="77"/>
        <end position="110"/>
    </location>
</feature>
<dbReference type="InterPro" id="IPR019734">
    <property type="entry name" value="TPR_rpt"/>
</dbReference>
<dbReference type="SMART" id="SM00028">
    <property type="entry name" value="TPR"/>
    <property type="match status" value="3"/>
</dbReference>
<accession>A0A2G8TLT8</accession>
<dbReference type="InterPro" id="IPR011990">
    <property type="entry name" value="TPR-like_helical_dom_sf"/>
</dbReference>
<dbReference type="SUPFAM" id="SSF48452">
    <property type="entry name" value="TPR-like"/>
    <property type="match status" value="1"/>
</dbReference>
<evidence type="ECO:0000259" key="2">
    <source>
        <dbReference type="Pfam" id="PF13399"/>
    </source>
</evidence>
<dbReference type="OrthoDB" id="8702141at2"/>
<proteinExistence type="predicted"/>
<dbReference type="Pfam" id="PF13181">
    <property type="entry name" value="TPR_8"/>
    <property type="match status" value="1"/>
</dbReference>
<reference evidence="3 4" key="1">
    <citation type="submission" date="2017-10" db="EMBL/GenBank/DDBJ databases">
        <title>Massilia psychrophilum sp. nov., a novel purple-pigmented bacterium isolated from Tianshan glacier, Xinjiang Municipality, China.</title>
        <authorList>
            <person name="Wang H."/>
        </authorList>
    </citation>
    <scope>NUCLEOTIDE SEQUENCE [LARGE SCALE GENOMIC DNA]</scope>
    <source>
        <strain evidence="3 4">JCM 30074</strain>
    </source>
</reference>
<comment type="caution">
    <text evidence="3">The sequence shown here is derived from an EMBL/GenBank/DDBJ whole genome shotgun (WGS) entry which is preliminary data.</text>
</comment>
<keyword evidence="4" id="KW-1185">Reference proteome</keyword>
<name>A0A2G8TLT8_9BURK</name>
<gene>
    <name evidence="3" type="ORF">CR105_02435</name>
</gene>
<feature type="domain" description="LytR/CpsA/Psr regulator C-terminal" evidence="2">
    <location>
        <begin position="209"/>
        <end position="293"/>
    </location>
</feature>
<feature type="repeat" description="TPR" evidence="1">
    <location>
        <begin position="43"/>
        <end position="76"/>
    </location>
</feature>
<organism evidence="3 4">
    <name type="scientific">Massilia eurypsychrophila</name>
    <dbReference type="NCBI Taxonomy" id="1485217"/>
    <lineage>
        <taxon>Bacteria</taxon>
        <taxon>Pseudomonadati</taxon>
        <taxon>Pseudomonadota</taxon>
        <taxon>Betaproteobacteria</taxon>
        <taxon>Burkholderiales</taxon>
        <taxon>Oxalobacteraceae</taxon>
        <taxon>Telluria group</taxon>
        <taxon>Massilia</taxon>
    </lineage>
</organism>
<dbReference type="Pfam" id="PF13399">
    <property type="entry name" value="LytR_C"/>
    <property type="match status" value="1"/>
</dbReference>
<evidence type="ECO:0000313" key="3">
    <source>
        <dbReference type="EMBL" id="PIL47020.1"/>
    </source>
</evidence>
<keyword evidence="1" id="KW-0802">TPR repeat</keyword>
<evidence type="ECO:0000256" key="1">
    <source>
        <dbReference type="PROSITE-ProRule" id="PRU00339"/>
    </source>
</evidence>
<evidence type="ECO:0000313" key="4">
    <source>
        <dbReference type="Proteomes" id="UP000230390"/>
    </source>
</evidence>
<protein>
    <recommendedName>
        <fullName evidence="2">LytR/CpsA/Psr regulator C-terminal domain-containing protein</fullName>
    </recommendedName>
</protein>
<dbReference type="InterPro" id="IPR027381">
    <property type="entry name" value="LytR/CpsA/Psr_C"/>
</dbReference>
<dbReference type="Gene3D" id="3.30.70.2390">
    <property type="match status" value="1"/>
</dbReference>